<dbReference type="Proteomes" id="UP001419268">
    <property type="component" value="Unassembled WGS sequence"/>
</dbReference>
<feature type="chain" id="PRO_5043045696" evidence="1">
    <location>
        <begin position="21"/>
        <end position="62"/>
    </location>
</feature>
<evidence type="ECO:0000313" key="3">
    <source>
        <dbReference type="Proteomes" id="UP001419268"/>
    </source>
</evidence>
<accession>A0AAP0JH75</accession>
<sequence length="62" mass="6587">MSALHTTNFLLKLYVAQLMGLDSLGMSALHIADVISATHGFVMVGADTSSSISGKEKIDDYL</sequence>
<comment type="caution">
    <text evidence="2">The sequence shown here is derived from an EMBL/GenBank/DDBJ whole genome shotgun (WGS) entry which is preliminary data.</text>
</comment>
<keyword evidence="3" id="KW-1185">Reference proteome</keyword>
<dbReference type="AlphaFoldDB" id="A0AAP0JH75"/>
<gene>
    <name evidence="2" type="ORF">Scep_012488</name>
</gene>
<name>A0AAP0JH75_9MAGN</name>
<evidence type="ECO:0000313" key="2">
    <source>
        <dbReference type="EMBL" id="KAK9132960.1"/>
    </source>
</evidence>
<proteinExistence type="predicted"/>
<protein>
    <submittedName>
        <fullName evidence="2">Uncharacterized protein</fullName>
    </submittedName>
</protein>
<dbReference type="EMBL" id="JBBNAG010000005">
    <property type="protein sequence ID" value="KAK9132960.1"/>
    <property type="molecule type" value="Genomic_DNA"/>
</dbReference>
<organism evidence="2 3">
    <name type="scientific">Stephania cephalantha</name>
    <dbReference type="NCBI Taxonomy" id="152367"/>
    <lineage>
        <taxon>Eukaryota</taxon>
        <taxon>Viridiplantae</taxon>
        <taxon>Streptophyta</taxon>
        <taxon>Embryophyta</taxon>
        <taxon>Tracheophyta</taxon>
        <taxon>Spermatophyta</taxon>
        <taxon>Magnoliopsida</taxon>
        <taxon>Ranunculales</taxon>
        <taxon>Menispermaceae</taxon>
        <taxon>Menispermoideae</taxon>
        <taxon>Cissampelideae</taxon>
        <taxon>Stephania</taxon>
    </lineage>
</organism>
<feature type="signal peptide" evidence="1">
    <location>
        <begin position="1"/>
        <end position="20"/>
    </location>
</feature>
<reference evidence="2 3" key="1">
    <citation type="submission" date="2024-01" db="EMBL/GenBank/DDBJ databases">
        <title>Genome assemblies of Stephania.</title>
        <authorList>
            <person name="Yang L."/>
        </authorList>
    </citation>
    <scope>NUCLEOTIDE SEQUENCE [LARGE SCALE GENOMIC DNA]</scope>
    <source>
        <strain evidence="2">JXDWG</strain>
        <tissue evidence="2">Leaf</tissue>
    </source>
</reference>
<keyword evidence="1" id="KW-0732">Signal</keyword>
<evidence type="ECO:0000256" key="1">
    <source>
        <dbReference type="SAM" id="SignalP"/>
    </source>
</evidence>